<comment type="cofactor">
    <cofactor evidence="1">
        <name>Zn(2+)</name>
        <dbReference type="ChEBI" id="CHEBI:29105"/>
    </cofactor>
</comment>
<dbReference type="Gene3D" id="3.30.70.360">
    <property type="match status" value="1"/>
</dbReference>
<evidence type="ECO:0000259" key="8">
    <source>
        <dbReference type="Pfam" id="PF07687"/>
    </source>
</evidence>
<evidence type="ECO:0000313" key="9">
    <source>
        <dbReference type="EMBL" id="MFC7370478.1"/>
    </source>
</evidence>
<proteinExistence type="inferred from homology"/>
<dbReference type="Gene3D" id="3.40.630.10">
    <property type="entry name" value="Zn peptidases"/>
    <property type="match status" value="1"/>
</dbReference>
<dbReference type="InterPro" id="IPR001261">
    <property type="entry name" value="ArgE/DapE_CS"/>
</dbReference>
<keyword evidence="6" id="KW-0482">Metalloprotease</keyword>
<dbReference type="Pfam" id="PF01546">
    <property type="entry name" value="Peptidase_M20"/>
    <property type="match status" value="1"/>
</dbReference>
<evidence type="ECO:0000256" key="5">
    <source>
        <dbReference type="ARBA" id="ARBA00022833"/>
    </source>
</evidence>
<dbReference type="PIRSF" id="PIRSF001123">
    <property type="entry name" value="PepA_GA"/>
    <property type="match status" value="1"/>
</dbReference>
<dbReference type="Pfam" id="PF07687">
    <property type="entry name" value="M20_dimer"/>
    <property type="match status" value="1"/>
</dbReference>
<dbReference type="EMBL" id="JBHTCP010000003">
    <property type="protein sequence ID" value="MFC7370478.1"/>
    <property type="molecule type" value="Genomic_DNA"/>
</dbReference>
<gene>
    <name evidence="9" type="ORF">ACFQPF_02180</name>
</gene>
<dbReference type="RefSeq" id="WP_379745832.1">
    <property type="nucleotide sequence ID" value="NZ_JBHTCP010000003.1"/>
</dbReference>
<keyword evidence="2" id="KW-0645">Protease</keyword>
<dbReference type="SUPFAM" id="SSF55031">
    <property type="entry name" value="Bacterial exopeptidase dimerisation domain"/>
    <property type="match status" value="1"/>
</dbReference>
<keyword evidence="3" id="KW-0479">Metal-binding</keyword>
<keyword evidence="5" id="KW-0862">Zinc</keyword>
<evidence type="ECO:0000256" key="4">
    <source>
        <dbReference type="ARBA" id="ARBA00022801"/>
    </source>
</evidence>
<dbReference type="InterPro" id="IPR002933">
    <property type="entry name" value="Peptidase_M20"/>
</dbReference>
<feature type="domain" description="Peptidase M20 dimerisation" evidence="8">
    <location>
        <begin position="184"/>
        <end position="272"/>
    </location>
</feature>
<protein>
    <submittedName>
        <fullName evidence="9">Tripeptidase T</fullName>
    </submittedName>
</protein>
<dbReference type="CDD" id="cd05683">
    <property type="entry name" value="M20_peptT_like"/>
    <property type="match status" value="1"/>
</dbReference>
<keyword evidence="10" id="KW-1185">Reference proteome</keyword>
<dbReference type="PROSITE" id="PS00758">
    <property type="entry name" value="ARGE_DAPE_CPG2_1"/>
    <property type="match status" value="1"/>
</dbReference>
<dbReference type="PANTHER" id="PTHR42994">
    <property type="entry name" value="PEPTIDASE T"/>
    <property type="match status" value="1"/>
</dbReference>
<evidence type="ECO:0000256" key="7">
    <source>
        <dbReference type="PIRNR" id="PIRNR001123"/>
    </source>
</evidence>
<sequence>MVNEQRLLDEFLELVQIDSETMFETEIAKVLTQKFTALGVDVYEDDAASKTDHRAGNLICTLKGNKEGVDPIYFTSHMDTVVPGKGVKPSIKDGYVVTDGTTILGADDKAGLAAMFEAIRLLKEQDIKHGDIQFIITVGEESGLVGVKVLDPSKITAKYGYALDSDGPVGDIIVAAPTQAKLFVDIFGKTAHAGVAPEKGVSAITIAAKAISRMPLGRIDEETTANIGRFEGGSQTNIVCDHVKILAEARSLINEKMEVQTAKMKEAFETVASELGGRAEVEVVVMYPGFKFGDGDHVVELAKRAAARIGRPYRLLQSGGGSDANVIAGHGIPTVNLAVGYEEIHTTNERMPVSELMKTAEMIIAVIQETAESN</sequence>
<evidence type="ECO:0000256" key="6">
    <source>
        <dbReference type="ARBA" id="ARBA00023049"/>
    </source>
</evidence>
<organism evidence="9 10">
    <name type="scientific">Fictibacillus iocasae</name>
    <dbReference type="NCBI Taxonomy" id="2715437"/>
    <lineage>
        <taxon>Bacteria</taxon>
        <taxon>Bacillati</taxon>
        <taxon>Bacillota</taxon>
        <taxon>Bacilli</taxon>
        <taxon>Bacillales</taxon>
        <taxon>Fictibacillaceae</taxon>
        <taxon>Fictibacillus</taxon>
    </lineage>
</organism>
<keyword evidence="4" id="KW-0378">Hydrolase</keyword>
<comment type="similarity">
    <text evidence="7">Belongs to the peptidase M42 family.</text>
</comment>
<dbReference type="Proteomes" id="UP001596549">
    <property type="component" value="Unassembled WGS sequence"/>
</dbReference>
<dbReference type="SUPFAM" id="SSF53187">
    <property type="entry name" value="Zn-dependent exopeptidases"/>
    <property type="match status" value="1"/>
</dbReference>
<dbReference type="InterPro" id="IPR011650">
    <property type="entry name" value="Peptidase_M20_dimer"/>
</dbReference>
<evidence type="ECO:0000256" key="2">
    <source>
        <dbReference type="ARBA" id="ARBA00022670"/>
    </source>
</evidence>
<evidence type="ECO:0000256" key="3">
    <source>
        <dbReference type="ARBA" id="ARBA00022723"/>
    </source>
</evidence>
<dbReference type="InterPro" id="IPR036264">
    <property type="entry name" value="Bact_exopeptidase_dim_dom"/>
</dbReference>
<dbReference type="InterPro" id="IPR010162">
    <property type="entry name" value="PepT-like"/>
</dbReference>
<dbReference type="InterPro" id="IPR008007">
    <property type="entry name" value="Peptidase_M42"/>
</dbReference>
<accession>A0ABW2NMQ6</accession>
<reference evidence="10" key="1">
    <citation type="journal article" date="2019" name="Int. J. Syst. Evol. Microbiol.">
        <title>The Global Catalogue of Microorganisms (GCM) 10K type strain sequencing project: providing services to taxonomists for standard genome sequencing and annotation.</title>
        <authorList>
            <consortium name="The Broad Institute Genomics Platform"/>
            <consortium name="The Broad Institute Genome Sequencing Center for Infectious Disease"/>
            <person name="Wu L."/>
            <person name="Ma J."/>
        </authorList>
    </citation>
    <scope>NUCLEOTIDE SEQUENCE [LARGE SCALE GENOMIC DNA]</scope>
    <source>
        <strain evidence="10">NBRC 106396</strain>
    </source>
</reference>
<dbReference type="PANTHER" id="PTHR42994:SF2">
    <property type="entry name" value="PEPTIDASE"/>
    <property type="match status" value="1"/>
</dbReference>
<dbReference type="NCBIfam" id="TIGR01883">
    <property type="entry name" value="PepT-like"/>
    <property type="match status" value="1"/>
</dbReference>
<evidence type="ECO:0000256" key="1">
    <source>
        <dbReference type="ARBA" id="ARBA00001947"/>
    </source>
</evidence>
<name>A0ABW2NMQ6_9BACL</name>
<comment type="caution">
    <text evidence="9">The sequence shown here is derived from an EMBL/GenBank/DDBJ whole genome shotgun (WGS) entry which is preliminary data.</text>
</comment>
<evidence type="ECO:0000313" key="10">
    <source>
        <dbReference type="Proteomes" id="UP001596549"/>
    </source>
</evidence>
<dbReference type="PROSITE" id="PS00759">
    <property type="entry name" value="ARGE_DAPE_CPG2_2"/>
    <property type="match status" value="1"/>
</dbReference>